<evidence type="ECO:0000259" key="3">
    <source>
        <dbReference type="PROSITE" id="PS51186"/>
    </source>
</evidence>
<dbReference type="EMBL" id="BARS01028708">
    <property type="protein sequence ID" value="GAG11573.1"/>
    <property type="molecule type" value="Genomic_DNA"/>
</dbReference>
<dbReference type="GO" id="GO:0016747">
    <property type="term" value="F:acyltransferase activity, transferring groups other than amino-acyl groups"/>
    <property type="evidence" value="ECO:0007669"/>
    <property type="project" value="InterPro"/>
</dbReference>
<reference evidence="4" key="1">
    <citation type="journal article" date="2014" name="Front. Microbiol.">
        <title>High frequency of phylogenetically diverse reductive dehalogenase-homologous genes in deep subseafloor sedimentary metagenomes.</title>
        <authorList>
            <person name="Kawai M."/>
            <person name="Futagami T."/>
            <person name="Toyoda A."/>
            <person name="Takaki Y."/>
            <person name="Nishi S."/>
            <person name="Hori S."/>
            <person name="Arai W."/>
            <person name="Tsubouchi T."/>
            <person name="Morono Y."/>
            <person name="Uchiyama I."/>
            <person name="Ito T."/>
            <person name="Fujiyama A."/>
            <person name="Inagaki F."/>
            <person name="Takami H."/>
        </authorList>
    </citation>
    <scope>NUCLEOTIDE SEQUENCE</scope>
    <source>
        <strain evidence="4">Expedition CK06-06</strain>
    </source>
</reference>
<dbReference type="InterPro" id="IPR016181">
    <property type="entry name" value="Acyl_CoA_acyltransferase"/>
</dbReference>
<keyword evidence="1" id="KW-0808">Transferase</keyword>
<accession>X0VGJ9</accession>
<dbReference type="PANTHER" id="PTHR43420:SF44">
    <property type="entry name" value="ACETYLTRANSFERASE YPEA"/>
    <property type="match status" value="1"/>
</dbReference>
<keyword evidence="2" id="KW-0012">Acyltransferase</keyword>
<dbReference type="Gene3D" id="3.40.630.30">
    <property type="match status" value="1"/>
</dbReference>
<feature type="domain" description="N-acetyltransferase" evidence="3">
    <location>
        <begin position="5"/>
        <end position="159"/>
    </location>
</feature>
<evidence type="ECO:0000313" key="4">
    <source>
        <dbReference type="EMBL" id="GAG11573.1"/>
    </source>
</evidence>
<comment type="caution">
    <text evidence="4">The sequence shown here is derived from an EMBL/GenBank/DDBJ whole genome shotgun (WGS) entry which is preliminary data.</text>
</comment>
<evidence type="ECO:0000256" key="2">
    <source>
        <dbReference type="ARBA" id="ARBA00023315"/>
    </source>
</evidence>
<protein>
    <recommendedName>
        <fullName evidence="3">N-acetyltransferase domain-containing protein</fullName>
    </recommendedName>
</protein>
<dbReference type="AlphaFoldDB" id="X0VGJ9"/>
<dbReference type="CDD" id="cd04301">
    <property type="entry name" value="NAT_SF"/>
    <property type="match status" value="1"/>
</dbReference>
<dbReference type="PROSITE" id="PS51186">
    <property type="entry name" value="GNAT"/>
    <property type="match status" value="1"/>
</dbReference>
<organism evidence="4">
    <name type="scientific">marine sediment metagenome</name>
    <dbReference type="NCBI Taxonomy" id="412755"/>
    <lineage>
        <taxon>unclassified sequences</taxon>
        <taxon>metagenomes</taxon>
        <taxon>ecological metagenomes</taxon>
    </lineage>
</organism>
<gene>
    <name evidence="4" type="ORF">S01H1_44970</name>
</gene>
<dbReference type="SUPFAM" id="SSF55729">
    <property type="entry name" value="Acyl-CoA N-acyltransferases (Nat)"/>
    <property type="match status" value="1"/>
</dbReference>
<dbReference type="PANTHER" id="PTHR43420">
    <property type="entry name" value="ACETYLTRANSFERASE"/>
    <property type="match status" value="1"/>
</dbReference>
<dbReference type="Pfam" id="PF00583">
    <property type="entry name" value="Acetyltransf_1"/>
    <property type="match status" value="1"/>
</dbReference>
<proteinExistence type="predicted"/>
<sequence length="159" mass="17197">MSGALDIRVVEADLDKPEHARALVDLIDSYARGPGGQSAPLTPEARANLGPGLCRHPSALVLLAVADGEFAGAAVCFWGFSTFAGKLLLNIHDLVVFPQFQNRGIGGDLLAEAERLARERSCCKLTLEVHDTNQNAKRLYERLGFGPWSPATIFVTKRL</sequence>
<evidence type="ECO:0000256" key="1">
    <source>
        <dbReference type="ARBA" id="ARBA00022679"/>
    </source>
</evidence>
<dbReference type="InterPro" id="IPR050680">
    <property type="entry name" value="YpeA/RimI_acetyltransf"/>
</dbReference>
<name>X0VGJ9_9ZZZZ</name>
<dbReference type="InterPro" id="IPR000182">
    <property type="entry name" value="GNAT_dom"/>
</dbReference>